<dbReference type="Proteomes" id="UP000824090">
    <property type="component" value="Unassembled WGS sequence"/>
</dbReference>
<name>A0A9D1I0M4_9FIRM</name>
<dbReference type="InterPro" id="IPR018163">
    <property type="entry name" value="Thr/Ala-tRNA-synth_IIc_edit"/>
</dbReference>
<sequence length="554" mass="64008">MKLMVRLKPGEDYVKLETGGPLTVEELAGRYKDRLPYTVLTAKVNGKNEELTFSLEKDSRVELLDMRNHSSYLAYQHSLSLIYLKAVKDVLGDLPVEIDNSLNKGLYTEIKSEKPVTAGQVKAVEKRMRELVDQDLPIVREVYSRDEAVRLWDKYNYPEKSRLLAKAADIKEAKFYRLEGYRNFFYGLMVPSTGYVKHFELRKYRRGVLLRLPYPTDPDRLPEYVDDRKLYMAFGEAKKWQNLLKVSYLEDLNDKIRGGEARDLILLSEALHEKKVVEIADRIKKEKKRIVLIAGPSSSGKTTFARRLCIQLRVNGLMPLYMGTDDYFLERSQTPLGEDGLPNYEDMDALDVELFNRNMNDLLGGKAVDLPEFDFIEGTKLFGRRITSLKPGQPIVIEGIHALNGELTSHIRDEEKFKIYISPFTQLNIDVHNRVPTTDARILRRIVRDYRYRGHSADSTLSQWPKVRAGEDKNIFPYNGEADVLFNSALVYELAVLKKYAQPLLREVPEDSEQYSEAVRMLKFIRFFDVIEDEKNIPNNSIMREFIGGSVFVE</sequence>
<reference evidence="2" key="2">
    <citation type="journal article" date="2021" name="PeerJ">
        <title>Extensive microbial diversity within the chicken gut microbiome revealed by metagenomics and culture.</title>
        <authorList>
            <person name="Gilroy R."/>
            <person name="Ravi A."/>
            <person name="Getino M."/>
            <person name="Pursley I."/>
            <person name="Horton D.L."/>
            <person name="Alikhan N.F."/>
            <person name="Baker D."/>
            <person name="Gharbi K."/>
            <person name="Hall N."/>
            <person name="Watson M."/>
            <person name="Adriaenssens E.M."/>
            <person name="Foster-Nyarko E."/>
            <person name="Jarju S."/>
            <person name="Secka A."/>
            <person name="Antonio M."/>
            <person name="Oren A."/>
            <person name="Chaudhuri R.R."/>
            <person name="La Ragione R."/>
            <person name="Hildebrand F."/>
            <person name="Pallen M.J."/>
        </authorList>
    </citation>
    <scope>NUCLEOTIDE SEQUENCE</scope>
    <source>
        <strain evidence="2">ChiHcec3-6078</strain>
    </source>
</reference>
<gene>
    <name evidence="2" type="ORF">IAC50_04750</name>
</gene>
<dbReference type="Pfam" id="PF00485">
    <property type="entry name" value="PRK"/>
    <property type="match status" value="1"/>
</dbReference>
<protein>
    <submittedName>
        <fullName evidence="2">Nucleoside kinase</fullName>
    </submittedName>
</protein>
<dbReference type="CDD" id="cd02028">
    <property type="entry name" value="UMPK_like"/>
    <property type="match status" value="1"/>
</dbReference>
<dbReference type="Gene3D" id="3.40.50.300">
    <property type="entry name" value="P-loop containing nucleotide triphosphate hydrolases"/>
    <property type="match status" value="1"/>
</dbReference>
<evidence type="ECO:0000259" key="1">
    <source>
        <dbReference type="Pfam" id="PF00485"/>
    </source>
</evidence>
<feature type="domain" description="Phosphoribulokinase/uridine kinase" evidence="1">
    <location>
        <begin position="291"/>
        <end position="488"/>
    </location>
</feature>
<dbReference type="SUPFAM" id="SSF55186">
    <property type="entry name" value="ThrRS/AlaRS common domain"/>
    <property type="match status" value="1"/>
</dbReference>
<keyword evidence="2" id="KW-0418">Kinase</keyword>
<dbReference type="GO" id="GO:0005524">
    <property type="term" value="F:ATP binding"/>
    <property type="evidence" value="ECO:0007669"/>
    <property type="project" value="InterPro"/>
</dbReference>
<dbReference type="EMBL" id="DVMP01000087">
    <property type="protein sequence ID" value="HIU25784.1"/>
    <property type="molecule type" value="Genomic_DNA"/>
</dbReference>
<dbReference type="AlphaFoldDB" id="A0A9D1I0M4"/>
<dbReference type="InterPro" id="IPR027417">
    <property type="entry name" value="P-loop_NTPase"/>
</dbReference>
<dbReference type="InterPro" id="IPR006083">
    <property type="entry name" value="PRK/URK"/>
</dbReference>
<dbReference type="SUPFAM" id="SSF52540">
    <property type="entry name" value="P-loop containing nucleoside triphosphate hydrolases"/>
    <property type="match status" value="1"/>
</dbReference>
<keyword evidence="2" id="KW-0808">Transferase</keyword>
<comment type="caution">
    <text evidence="2">The sequence shown here is derived from an EMBL/GenBank/DDBJ whole genome shotgun (WGS) entry which is preliminary data.</text>
</comment>
<dbReference type="Gene3D" id="3.30.980.10">
    <property type="entry name" value="Threonyl-trna Synthetase, Chain A, domain 2"/>
    <property type="match status" value="1"/>
</dbReference>
<evidence type="ECO:0000313" key="2">
    <source>
        <dbReference type="EMBL" id="HIU25784.1"/>
    </source>
</evidence>
<accession>A0A9D1I0M4</accession>
<reference evidence="2" key="1">
    <citation type="submission" date="2020-10" db="EMBL/GenBank/DDBJ databases">
        <authorList>
            <person name="Gilroy R."/>
        </authorList>
    </citation>
    <scope>NUCLEOTIDE SEQUENCE</scope>
    <source>
        <strain evidence="2">ChiHcec3-6078</strain>
    </source>
</reference>
<dbReference type="PANTHER" id="PTHR10285">
    <property type="entry name" value="URIDINE KINASE"/>
    <property type="match status" value="1"/>
</dbReference>
<proteinExistence type="predicted"/>
<dbReference type="GO" id="GO:0016301">
    <property type="term" value="F:kinase activity"/>
    <property type="evidence" value="ECO:0007669"/>
    <property type="project" value="UniProtKB-KW"/>
</dbReference>
<evidence type="ECO:0000313" key="3">
    <source>
        <dbReference type="Proteomes" id="UP000824090"/>
    </source>
</evidence>
<organism evidence="2 3">
    <name type="scientific">Candidatus Allocopromorpha excrementigallinarum</name>
    <dbReference type="NCBI Taxonomy" id="2840742"/>
    <lineage>
        <taxon>Bacteria</taxon>
        <taxon>Bacillati</taxon>
        <taxon>Bacillota</taxon>
        <taxon>Clostridia</taxon>
        <taxon>Eubacteriales</taxon>
        <taxon>Eubacteriaceae</taxon>
        <taxon>Eubacteriaceae incertae sedis</taxon>
        <taxon>Candidatus Allocopromorpha</taxon>
    </lineage>
</organism>